<accession>A0A835AHJ5</accession>
<comment type="caution">
    <text evidence="1">The sequence shown here is derived from an EMBL/GenBank/DDBJ whole genome shotgun (WGS) entry which is preliminary data.</text>
</comment>
<keyword evidence="2" id="KW-1185">Reference proteome</keyword>
<evidence type="ECO:0000313" key="2">
    <source>
        <dbReference type="Proteomes" id="UP000636709"/>
    </source>
</evidence>
<dbReference type="OrthoDB" id="694615at2759"/>
<evidence type="ECO:0000313" key="1">
    <source>
        <dbReference type="EMBL" id="KAF8662441.1"/>
    </source>
</evidence>
<protein>
    <submittedName>
        <fullName evidence="1">Uncharacterized protein</fullName>
    </submittedName>
</protein>
<name>A0A835AHJ5_9POAL</name>
<dbReference type="AlphaFoldDB" id="A0A835AHJ5"/>
<dbReference type="EMBL" id="JACEFO010002380">
    <property type="protein sequence ID" value="KAF8662441.1"/>
    <property type="molecule type" value="Genomic_DNA"/>
</dbReference>
<gene>
    <name evidence="1" type="ORF">HU200_056026</name>
</gene>
<organism evidence="1 2">
    <name type="scientific">Digitaria exilis</name>
    <dbReference type="NCBI Taxonomy" id="1010633"/>
    <lineage>
        <taxon>Eukaryota</taxon>
        <taxon>Viridiplantae</taxon>
        <taxon>Streptophyta</taxon>
        <taxon>Embryophyta</taxon>
        <taxon>Tracheophyta</taxon>
        <taxon>Spermatophyta</taxon>
        <taxon>Magnoliopsida</taxon>
        <taxon>Liliopsida</taxon>
        <taxon>Poales</taxon>
        <taxon>Poaceae</taxon>
        <taxon>PACMAD clade</taxon>
        <taxon>Panicoideae</taxon>
        <taxon>Panicodae</taxon>
        <taxon>Paniceae</taxon>
        <taxon>Anthephorinae</taxon>
        <taxon>Digitaria</taxon>
    </lineage>
</organism>
<proteinExistence type="predicted"/>
<dbReference type="Proteomes" id="UP000636709">
    <property type="component" value="Unassembled WGS sequence"/>
</dbReference>
<sequence length="209" mass="23213">MSEASAFGEEGVNVQPEELVNVQPDGPVVVEQPEKWWIKYFFCNLDTIVPSYISDEYTWRFLASIAFDPMAQEERRPGFIGPLPLPKPMVSYPASDDEEVQEIESLPPSSSTRKRRRRMMREPLDVAFLRRSARLAQDDDFINNASAEAAVADNPSVYTAQHGSSSSAAPYLNIETIQGIATGYLQIQPGAISAAALFELDDEDINPNV</sequence>
<reference evidence="1" key="1">
    <citation type="submission" date="2020-07" db="EMBL/GenBank/DDBJ databases">
        <title>Genome sequence and genetic diversity analysis of an under-domesticated orphan crop, white fonio (Digitaria exilis).</title>
        <authorList>
            <person name="Bennetzen J.L."/>
            <person name="Chen S."/>
            <person name="Ma X."/>
            <person name="Wang X."/>
            <person name="Yssel A.E.J."/>
            <person name="Chaluvadi S.R."/>
            <person name="Johnson M."/>
            <person name="Gangashetty P."/>
            <person name="Hamidou F."/>
            <person name="Sanogo M.D."/>
            <person name="Zwaenepoel A."/>
            <person name="Wallace J."/>
            <person name="Van De Peer Y."/>
            <person name="Van Deynze A."/>
        </authorList>
    </citation>
    <scope>NUCLEOTIDE SEQUENCE</scope>
    <source>
        <tissue evidence="1">Leaves</tissue>
    </source>
</reference>